<gene>
    <name evidence="2" type="ORF">S06H3_46489</name>
</gene>
<feature type="transmembrane region" description="Helical" evidence="1">
    <location>
        <begin position="20"/>
        <end position="41"/>
    </location>
</feature>
<feature type="transmembrane region" description="Helical" evidence="1">
    <location>
        <begin position="168"/>
        <end position="185"/>
    </location>
</feature>
<evidence type="ECO:0008006" key="3">
    <source>
        <dbReference type="Google" id="ProtNLM"/>
    </source>
</evidence>
<accession>X1QDF6</accession>
<feature type="non-terminal residue" evidence="2">
    <location>
        <position position="258"/>
    </location>
</feature>
<reference evidence="2" key="1">
    <citation type="journal article" date="2014" name="Front. Microbiol.">
        <title>High frequency of phylogenetically diverse reductive dehalogenase-homologous genes in deep subseafloor sedimentary metagenomes.</title>
        <authorList>
            <person name="Kawai M."/>
            <person name="Futagami T."/>
            <person name="Toyoda A."/>
            <person name="Takaki Y."/>
            <person name="Nishi S."/>
            <person name="Hori S."/>
            <person name="Arai W."/>
            <person name="Tsubouchi T."/>
            <person name="Morono Y."/>
            <person name="Uchiyama I."/>
            <person name="Ito T."/>
            <person name="Fujiyama A."/>
            <person name="Inagaki F."/>
            <person name="Takami H."/>
        </authorList>
    </citation>
    <scope>NUCLEOTIDE SEQUENCE</scope>
    <source>
        <strain evidence="2">Expedition CK06-06</strain>
    </source>
</reference>
<keyword evidence="1" id="KW-0472">Membrane</keyword>
<keyword evidence="1" id="KW-0812">Transmembrane</keyword>
<keyword evidence="1" id="KW-1133">Transmembrane helix</keyword>
<dbReference type="EMBL" id="BARV01029115">
    <property type="protein sequence ID" value="GAI41314.1"/>
    <property type="molecule type" value="Genomic_DNA"/>
</dbReference>
<feature type="transmembrane region" description="Helical" evidence="1">
    <location>
        <begin position="128"/>
        <end position="148"/>
    </location>
</feature>
<dbReference type="PANTHER" id="PTHR16214:SF3">
    <property type="entry name" value="TRANSMEMBRANE PROTEIN 260"/>
    <property type="match status" value="1"/>
</dbReference>
<organism evidence="2">
    <name type="scientific">marine sediment metagenome</name>
    <dbReference type="NCBI Taxonomy" id="412755"/>
    <lineage>
        <taxon>unclassified sequences</taxon>
        <taxon>metagenomes</taxon>
        <taxon>ecological metagenomes</taxon>
    </lineage>
</organism>
<evidence type="ECO:0000313" key="2">
    <source>
        <dbReference type="EMBL" id="GAI41314.1"/>
    </source>
</evidence>
<dbReference type="InterPro" id="IPR021280">
    <property type="entry name" value="TMEM260-like"/>
</dbReference>
<dbReference type="PANTHER" id="PTHR16214">
    <property type="entry name" value="TRANSMEMBRANE PROTEIN 260"/>
    <property type="match status" value="1"/>
</dbReference>
<feature type="transmembrane region" description="Helical" evidence="1">
    <location>
        <begin position="48"/>
        <end position="66"/>
    </location>
</feature>
<name>X1QDF6_9ZZZZ</name>
<feature type="transmembrane region" description="Helical" evidence="1">
    <location>
        <begin position="197"/>
        <end position="215"/>
    </location>
</feature>
<proteinExistence type="predicted"/>
<dbReference type="Pfam" id="PF11028">
    <property type="entry name" value="TMEM260-like"/>
    <property type="match status" value="1"/>
</dbReference>
<feature type="non-terminal residue" evidence="2">
    <location>
        <position position="1"/>
    </location>
</feature>
<dbReference type="AlphaFoldDB" id="X1QDF6"/>
<evidence type="ECO:0000256" key="1">
    <source>
        <dbReference type="SAM" id="Phobius"/>
    </source>
</evidence>
<comment type="caution">
    <text evidence="2">The sequence shown here is derived from an EMBL/GenBank/DDBJ whole genome shotgun (WGS) entry which is preliminary data.</text>
</comment>
<sequence>HFARKLTSGFLEEPDKGQVLSILGSGFVGAMAFTFSDSFWYSAVEGEVYAFSSFFTALAFWAMLKWERADVAAGNDPVLRSRADRWIVFIFFSMGLSIGIHLLGLLTIPAIVMIYYFRRYNYTRWGAIWAFVIGCIITGVVQVVVIQWSVKLAGRFDIFFVNSLSLPFFTGFVFFFLLLGALIWWGLSYARKNDLPLVRLGLWCFIFMMLGYSSYVTPLERSNANTAIDMNNVDNPMNLVYYLGREQYGSQPIFMGPH</sequence>
<feature type="transmembrane region" description="Helical" evidence="1">
    <location>
        <begin position="86"/>
        <end position="116"/>
    </location>
</feature>
<protein>
    <recommendedName>
        <fullName evidence="3">DUF2723 domain-containing protein</fullName>
    </recommendedName>
</protein>
<dbReference type="InterPro" id="IPR052724">
    <property type="entry name" value="GT117_domain-containing"/>
</dbReference>